<organism evidence="1 2">
    <name type="scientific">Plakobranchus ocellatus</name>
    <dbReference type="NCBI Taxonomy" id="259542"/>
    <lineage>
        <taxon>Eukaryota</taxon>
        <taxon>Metazoa</taxon>
        <taxon>Spiralia</taxon>
        <taxon>Lophotrochozoa</taxon>
        <taxon>Mollusca</taxon>
        <taxon>Gastropoda</taxon>
        <taxon>Heterobranchia</taxon>
        <taxon>Euthyneura</taxon>
        <taxon>Panpulmonata</taxon>
        <taxon>Sacoglossa</taxon>
        <taxon>Placobranchoidea</taxon>
        <taxon>Plakobranchidae</taxon>
        <taxon>Plakobranchus</taxon>
    </lineage>
</organism>
<reference evidence="1 2" key="1">
    <citation type="journal article" date="2021" name="Elife">
        <title>Chloroplast acquisition without the gene transfer in kleptoplastic sea slugs, Plakobranchus ocellatus.</title>
        <authorList>
            <person name="Maeda T."/>
            <person name="Takahashi S."/>
            <person name="Yoshida T."/>
            <person name="Shimamura S."/>
            <person name="Takaki Y."/>
            <person name="Nagai Y."/>
            <person name="Toyoda A."/>
            <person name="Suzuki Y."/>
            <person name="Arimoto A."/>
            <person name="Ishii H."/>
            <person name="Satoh N."/>
            <person name="Nishiyama T."/>
            <person name="Hasebe M."/>
            <person name="Maruyama T."/>
            <person name="Minagawa J."/>
            <person name="Obokata J."/>
            <person name="Shigenobu S."/>
        </authorList>
    </citation>
    <scope>NUCLEOTIDE SEQUENCE [LARGE SCALE GENOMIC DNA]</scope>
</reference>
<proteinExistence type="predicted"/>
<dbReference type="AlphaFoldDB" id="A0AAV3ZMT0"/>
<evidence type="ECO:0000313" key="2">
    <source>
        <dbReference type="Proteomes" id="UP000735302"/>
    </source>
</evidence>
<sequence length="106" mass="12134">MDKRKKSSNSSKVKAIPHTKNNNCRGFFFCLQLSPLGLESIRRPPDIFLILRPPGRLQSVFGGHQRDSRVFLAAALLTLESFWSGHSGVLHRRHIEREVKRESRIA</sequence>
<gene>
    <name evidence="1" type="ORF">PoB_002378100</name>
</gene>
<dbReference type="EMBL" id="BLXT01002742">
    <property type="protein sequence ID" value="GFN97275.1"/>
    <property type="molecule type" value="Genomic_DNA"/>
</dbReference>
<evidence type="ECO:0000313" key="1">
    <source>
        <dbReference type="EMBL" id="GFN97275.1"/>
    </source>
</evidence>
<name>A0AAV3ZMT0_9GAST</name>
<comment type="caution">
    <text evidence="1">The sequence shown here is derived from an EMBL/GenBank/DDBJ whole genome shotgun (WGS) entry which is preliminary data.</text>
</comment>
<accession>A0AAV3ZMT0</accession>
<protein>
    <submittedName>
        <fullName evidence="1">Uncharacterized protein</fullName>
    </submittedName>
</protein>
<dbReference type="Proteomes" id="UP000735302">
    <property type="component" value="Unassembled WGS sequence"/>
</dbReference>
<keyword evidence="2" id="KW-1185">Reference proteome</keyword>